<feature type="region of interest" description="Disordered" evidence="1">
    <location>
        <begin position="1"/>
        <end position="47"/>
    </location>
</feature>
<dbReference type="PANTHER" id="PTHR46034:SF18">
    <property type="entry name" value="DCD DOMAIN-CONTAINING PROTEIN"/>
    <property type="match status" value="1"/>
</dbReference>
<dbReference type="OrthoDB" id="1928633at2759"/>
<name>A0A8J5WLM4_ZIZPA</name>
<dbReference type="Pfam" id="PF10539">
    <property type="entry name" value="Dev_Cell_Death"/>
    <property type="match status" value="1"/>
</dbReference>
<keyword evidence="4" id="KW-1185">Reference proteome</keyword>
<protein>
    <recommendedName>
        <fullName evidence="2">DCD domain-containing protein</fullName>
    </recommendedName>
</protein>
<evidence type="ECO:0000313" key="3">
    <source>
        <dbReference type="EMBL" id="KAG8093833.1"/>
    </source>
</evidence>
<reference evidence="3" key="1">
    <citation type="journal article" date="2021" name="bioRxiv">
        <title>Whole Genome Assembly and Annotation of Northern Wild Rice, Zizania palustris L., Supports a Whole Genome Duplication in the Zizania Genus.</title>
        <authorList>
            <person name="Haas M."/>
            <person name="Kono T."/>
            <person name="Macchietto M."/>
            <person name="Millas R."/>
            <person name="McGilp L."/>
            <person name="Shao M."/>
            <person name="Duquette J."/>
            <person name="Hirsch C.N."/>
            <person name="Kimball J."/>
        </authorList>
    </citation>
    <scope>NUCLEOTIDE SEQUENCE</scope>
    <source>
        <tissue evidence="3">Fresh leaf tissue</tissue>
    </source>
</reference>
<organism evidence="3 4">
    <name type="scientific">Zizania palustris</name>
    <name type="common">Northern wild rice</name>
    <dbReference type="NCBI Taxonomy" id="103762"/>
    <lineage>
        <taxon>Eukaryota</taxon>
        <taxon>Viridiplantae</taxon>
        <taxon>Streptophyta</taxon>
        <taxon>Embryophyta</taxon>
        <taxon>Tracheophyta</taxon>
        <taxon>Spermatophyta</taxon>
        <taxon>Magnoliopsida</taxon>
        <taxon>Liliopsida</taxon>
        <taxon>Poales</taxon>
        <taxon>Poaceae</taxon>
        <taxon>BOP clade</taxon>
        <taxon>Oryzoideae</taxon>
        <taxon>Oryzeae</taxon>
        <taxon>Zizaniinae</taxon>
        <taxon>Zizania</taxon>
    </lineage>
</organism>
<feature type="region of interest" description="Disordered" evidence="1">
    <location>
        <begin position="78"/>
        <end position="102"/>
    </location>
</feature>
<dbReference type="EMBL" id="JAAALK010000080">
    <property type="protein sequence ID" value="KAG8093833.1"/>
    <property type="molecule type" value="Genomic_DNA"/>
</dbReference>
<evidence type="ECO:0000256" key="1">
    <source>
        <dbReference type="SAM" id="MobiDB-lite"/>
    </source>
</evidence>
<gene>
    <name evidence="3" type="ORF">GUJ93_ZPchr0012g18815</name>
</gene>
<comment type="caution">
    <text evidence="3">The sequence shown here is derived from an EMBL/GenBank/DDBJ whole genome shotgun (WGS) entry which is preliminary data.</text>
</comment>
<sequence length="523" mass="58094">MGVAEEVEEAMEEGEIEGEFGQEEEVVPVEEATEEGEMEAMEAGEMEGEVGQEAEGNGDAAAEAAAAAAAAAAAVWKKKSKQQQQTRTPVAAESRASWKGKGRGFHRRPWNFQHYKLNVFNKPGVYGGAIIICNPTTKREFFQQKLFGLPGYATTFIKKIRAGMLLFVFEHEERKLYGVFEATSDGALNILPNAFTASRKSRPAQVLFRRVWFCKPLTEAAFSGAINSNCLQPQMSFLGISYQQVLNLVHLFSSKMIRLQPYQKPKSRTGQNAKHDAYKYESPLHRPPKSVISRAPDVKRESLEPNADYIPLELDDCNSDSDADLSDTSETASFYSALEGGITYEDQDLKPFNGKFNGDDGYHSLVLIPGHDSECETGRNSLFSHIMKERRSSLQAKGRKRKALQFDEYSSPRKGCTMTKRVSLSCSSEEIFDTSEIALHKPAFTELEQKKETFIEERKQEVDCLVQNIQSKSEGVSAKIKLTSLSLPEGLANRVHSCSSDSQSVVTETGIKLTCSLPTDDKE</sequence>
<accession>A0A8J5WLM4</accession>
<dbReference type="InterPro" id="IPR013989">
    <property type="entry name" value="Dev_and_cell_death_domain"/>
</dbReference>
<evidence type="ECO:0000313" key="4">
    <source>
        <dbReference type="Proteomes" id="UP000729402"/>
    </source>
</evidence>
<dbReference type="PROSITE" id="PS51222">
    <property type="entry name" value="DCD"/>
    <property type="match status" value="1"/>
</dbReference>
<evidence type="ECO:0000259" key="2">
    <source>
        <dbReference type="PROSITE" id="PS51222"/>
    </source>
</evidence>
<dbReference type="Proteomes" id="UP000729402">
    <property type="component" value="Unassembled WGS sequence"/>
</dbReference>
<dbReference type="InterPro" id="IPR044832">
    <property type="entry name" value="NRP-like"/>
</dbReference>
<dbReference type="GO" id="GO:0034976">
    <property type="term" value="P:response to endoplasmic reticulum stress"/>
    <property type="evidence" value="ECO:0007669"/>
    <property type="project" value="InterPro"/>
</dbReference>
<reference evidence="3" key="2">
    <citation type="submission" date="2021-02" db="EMBL/GenBank/DDBJ databases">
        <authorList>
            <person name="Kimball J.A."/>
            <person name="Haas M.W."/>
            <person name="Macchietto M."/>
            <person name="Kono T."/>
            <person name="Duquette J."/>
            <person name="Shao M."/>
        </authorList>
    </citation>
    <scope>NUCLEOTIDE SEQUENCE</scope>
    <source>
        <tissue evidence="3">Fresh leaf tissue</tissue>
    </source>
</reference>
<dbReference type="SMART" id="SM00767">
    <property type="entry name" value="DCD"/>
    <property type="match status" value="1"/>
</dbReference>
<feature type="domain" description="DCD" evidence="2">
    <location>
        <begin position="124"/>
        <end position="254"/>
    </location>
</feature>
<proteinExistence type="predicted"/>
<dbReference type="AlphaFoldDB" id="A0A8J5WLM4"/>
<dbReference type="PANTHER" id="PTHR46034">
    <property type="match status" value="1"/>
</dbReference>